<evidence type="ECO:0000256" key="2">
    <source>
        <dbReference type="ARBA" id="ARBA00004286"/>
    </source>
</evidence>
<evidence type="ECO:0000256" key="4">
    <source>
        <dbReference type="ARBA" id="ARBA00022454"/>
    </source>
</evidence>
<dbReference type="CDD" id="cd03275">
    <property type="entry name" value="ABC_SMC1_euk"/>
    <property type="match status" value="2"/>
</dbReference>
<dbReference type="SUPFAM" id="SSF52540">
    <property type="entry name" value="P-loop containing nucleoside triphosphate hydrolases"/>
    <property type="match status" value="1"/>
</dbReference>
<dbReference type="InterPro" id="IPR028468">
    <property type="entry name" value="Smc1_ABC"/>
</dbReference>
<feature type="coiled-coil region" evidence="11">
    <location>
        <begin position="456"/>
        <end position="525"/>
    </location>
</feature>
<dbReference type="InterPro" id="IPR010935">
    <property type="entry name" value="SMC_hinge"/>
</dbReference>
<dbReference type="PANTHER" id="PTHR18937">
    <property type="entry name" value="STRUCTURAL MAINTENANCE OF CHROMOSOMES SMC FAMILY MEMBER"/>
    <property type="match status" value="1"/>
</dbReference>
<dbReference type="GO" id="GO:0005634">
    <property type="term" value="C:nucleus"/>
    <property type="evidence" value="ECO:0007669"/>
    <property type="project" value="UniProtKB-SubCell"/>
</dbReference>
<dbReference type="InterPro" id="IPR003395">
    <property type="entry name" value="RecF/RecN/SMC_N"/>
</dbReference>
<dbReference type="Pfam" id="PF02463">
    <property type="entry name" value="SMC_N"/>
    <property type="match status" value="2"/>
</dbReference>
<dbReference type="Pfam" id="PF06470">
    <property type="entry name" value="SMC_hinge"/>
    <property type="match status" value="1"/>
</dbReference>
<dbReference type="Proteomes" id="UP001217918">
    <property type="component" value="Unassembled WGS sequence"/>
</dbReference>
<dbReference type="AlphaFoldDB" id="A0AAD9MEP3"/>
<keyword evidence="6" id="KW-0498">Mitosis</keyword>
<protein>
    <recommendedName>
        <fullName evidence="10">Structural maintenance of chromosomes protein</fullName>
    </recommendedName>
</protein>
<keyword evidence="15" id="KW-1185">Reference proteome</keyword>
<comment type="caution">
    <text evidence="14">The sequence shown here is derived from an EMBL/GenBank/DDBJ whole genome shotgun (WGS) entry which is preliminary data.</text>
</comment>
<evidence type="ECO:0000313" key="14">
    <source>
        <dbReference type="EMBL" id="KAK2073667.1"/>
    </source>
</evidence>
<feature type="coiled-coil region" evidence="11">
    <location>
        <begin position="830"/>
        <end position="955"/>
    </location>
</feature>
<feature type="compositionally biased region" description="Polar residues" evidence="12">
    <location>
        <begin position="750"/>
        <end position="759"/>
    </location>
</feature>
<keyword evidence="9" id="KW-0131">Cell cycle</keyword>
<evidence type="ECO:0000256" key="12">
    <source>
        <dbReference type="SAM" id="MobiDB-lite"/>
    </source>
</evidence>
<gene>
    <name evidence="14" type="ORF">P8C59_007930</name>
</gene>
<feature type="region of interest" description="Disordered" evidence="12">
    <location>
        <begin position="78"/>
        <end position="112"/>
    </location>
</feature>
<evidence type="ECO:0000256" key="11">
    <source>
        <dbReference type="SAM" id="Coils"/>
    </source>
</evidence>
<keyword evidence="8 10" id="KW-0539">Nucleus</keyword>
<dbReference type="PANTHER" id="PTHR18937:SF12">
    <property type="entry name" value="STRUCTURAL MAINTENANCE OF CHROMOSOMES PROTEIN"/>
    <property type="match status" value="1"/>
</dbReference>
<dbReference type="GO" id="GO:0003677">
    <property type="term" value="F:DNA binding"/>
    <property type="evidence" value="ECO:0007669"/>
    <property type="project" value="TreeGrafter"/>
</dbReference>
<dbReference type="PIRSF" id="PIRSF005719">
    <property type="entry name" value="SMC"/>
    <property type="match status" value="1"/>
</dbReference>
<evidence type="ECO:0000256" key="8">
    <source>
        <dbReference type="ARBA" id="ARBA00023242"/>
    </source>
</evidence>
<feature type="compositionally biased region" description="Basic and acidic residues" evidence="12">
    <location>
        <begin position="760"/>
        <end position="782"/>
    </location>
</feature>
<dbReference type="Gene3D" id="3.30.70.1620">
    <property type="match status" value="1"/>
</dbReference>
<accession>A0AAD9MEP3</accession>
<reference evidence="14" key="1">
    <citation type="journal article" date="2023" name="Mol. Plant Microbe Interact.">
        <title>Elucidating the Obligate Nature and Biological Capacity of an Invasive Fungal Corn Pathogen.</title>
        <authorList>
            <person name="MacCready J.S."/>
            <person name="Roggenkamp E.M."/>
            <person name="Gdanetz K."/>
            <person name="Chilvers M.I."/>
        </authorList>
    </citation>
    <scope>NUCLEOTIDE SEQUENCE</scope>
    <source>
        <strain evidence="14">PM02</strain>
    </source>
</reference>
<evidence type="ECO:0000256" key="9">
    <source>
        <dbReference type="ARBA" id="ARBA00023306"/>
    </source>
</evidence>
<dbReference type="Gene3D" id="1.20.1060.20">
    <property type="match status" value="1"/>
</dbReference>
<feature type="domain" description="SMC hinge" evidence="13">
    <location>
        <begin position="547"/>
        <end position="662"/>
    </location>
</feature>
<dbReference type="InterPro" id="IPR027417">
    <property type="entry name" value="P-loop_NTPase"/>
</dbReference>
<keyword evidence="4" id="KW-0158">Chromosome</keyword>
<evidence type="ECO:0000256" key="5">
    <source>
        <dbReference type="ARBA" id="ARBA00022618"/>
    </source>
</evidence>
<proteinExistence type="inferred from homology"/>
<feature type="coiled-coil region" evidence="11">
    <location>
        <begin position="1054"/>
        <end position="1095"/>
    </location>
</feature>
<dbReference type="Gene3D" id="3.40.50.300">
    <property type="entry name" value="P-loop containing nucleotide triphosphate hydrolases"/>
    <property type="match status" value="2"/>
</dbReference>
<dbReference type="SUPFAM" id="SSF75553">
    <property type="entry name" value="Smc hinge domain"/>
    <property type="match status" value="1"/>
</dbReference>
<evidence type="ECO:0000256" key="3">
    <source>
        <dbReference type="ARBA" id="ARBA00005597"/>
    </source>
</evidence>
<dbReference type="GO" id="GO:0016887">
    <property type="term" value="F:ATP hydrolysis activity"/>
    <property type="evidence" value="ECO:0007669"/>
    <property type="project" value="InterPro"/>
</dbReference>
<evidence type="ECO:0000256" key="7">
    <source>
        <dbReference type="ARBA" id="ARBA00023054"/>
    </source>
</evidence>
<dbReference type="GO" id="GO:0007062">
    <property type="term" value="P:sister chromatid cohesion"/>
    <property type="evidence" value="ECO:0007669"/>
    <property type="project" value="InterPro"/>
</dbReference>
<dbReference type="GO" id="GO:0005524">
    <property type="term" value="F:ATP binding"/>
    <property type="evidence" value="ECO:0007669"/>
    <property type="project" value="InterPro"/>
</dbReference>
<evidence type="ECO:0000256" key="1">
    <source>
        <dbReference type="ARBA" id="ARBA00004123"/>
    </source>
</evidence>
<name>A0AAD9MEP3_9PEZI</name>
<dbReference type="SMART" id="SM00968">
    <property type="entry name" value="SMC_hinge"/>
    <property type="match status" value="1"/>
</dbReference>
<evidence type="ECO:0000256" key="6">
    <source>
        <dbReference type="ARBA" id="ARBA00022776"/>
    </source>
</evidence>
<feature type="coiled-coil region" evidence="11">
    <location>
        <begin position="363"/>
        <end position="390"/>
    </location>
</feature>
<evidence type="ECO:0000256" key="10">
    <source>
        <dbReference type="PIRNR" id="PIRNR005719"/>
    </source>
</evidence>
<feature type="region of interest" description="Disordered" evidence="12">
    <location>
        <begin position="750"/>
        <end position="782"/>
    </location>
</feature>
<keyword evidence="5" id="KW-0132">Cell division</keyword>
<comment type="subcellular location">
    <subcellularLocation>
        <location evidence="2">Chromosome</location>
    </subcellularLocation>
    <subcellularLocation>
        <location evidence="1 10">Nucleus</location>
    </subcellularLocation>
</comment>
<dbReference type="InterPro" id="IPR036277">
    <property type="entry name" value="SMC_hinge_sf"/>
</dbReference>
<feature type="coiled-coil region" evidence="11">
    <location>
        <begin position="198"/>
        <end position="306"/>
    </location>
</feature>
<dbReference type="EMBL" id="JAQQPM010000007">
    <property type="protein sequence ID" value="KAK2073667.1"/>
    <property type="molecule type" value="Genomic_DNA"/>
</dbReference>
<evidence type="ECO:0000313" key="15">
    <source>
        <dbReference type="Proteomes" id="UP001217918"/>
    </source>
</evidence>
<organism evidence="14 15">
    <name type="scientific">Phyllachora maydis</name>
    <dbReference type="NCBI Taxonomy" id="1825666"/>
    <lineage>
        <taxon>Eukaryota</taxon>
        <taxon>Fungi</taxon>
        <taxon>Dikarya</taxon>
        <taxon>Ascomycota</taxon>
        <taxon>Pezizomycotina</taxon>
        <taxon>Sordariomycetes</taxon>
        <taxon>Sordariomycetidae</taxon>
        <taxon>Phyllachorales</taxon>
        <taxon>Phyllachoraceae</taxon>
        <taxon>Phyllachora</taxon>
    </lineage>
</organism>
<evidence type="ECO:0000259" key="13">
    <source>
        <dbReference type="SMART" id="SM00968"/>
    </source>
</evidence>
<keyword evidence="7 11" id="KW-0175">Coiled coil</keyword>
<dbReference type="InterPro" id="IPR024704">
    <property type="entry name" value="SMC"/>
</dbReference>
<dbReference type="GO" id="GO:0051301">
    <property type="term" value="P:cell division"/>
    <property type="evidence" value="ECO:0007669"/>
    <property type="project" value="UniProtKB-KW"/>
</dbReference>
<comment type="similarity">
    <text evidence="3">Belongs to the SMC family. SMC1 subfamily.</text>
</comment>
<dbReference type="GO" id="GO:0008278">
    <property type="term" value="C:cohesin complex"/>
    <property type="evidence" value="ECO:0007669"/>
    <property type="project" value="InterPro"/>
</dbReference>
<sequence length="1257" mass="144063">MGKLIRLELFNFKSYKGHHTLLFGDSYFTSIIGPNGSGKSNCMDAISFVLGIKSAKLRSSQLRDLVYRGRVMKTSKIQDDGTAAPIANGHSNGHENGGEAESSQRASRNDPKTAWVMAVYEDDAGDEQKWKRSITTQGSSEYRINDRVVSAQQYNEALESENILIKARNFLVFQGDVEAIAAQSPHDLTKLIEQISGSLEYKEEYEKLQAAAEQAAEDQSHKLHLRRGINSEIKHYQEQKREAENFEKKTAERDEAVVTHILWKLFHFQKVMDESSAKIQEHQENLKEFRRGLTASQEKLETARREQSDIARKVGKIERSKTAKVAGKDEKDNSLVPISEKIDTTKRNLDKLCERVIAVRKERDKFAEEIKKTRKDMDTVEKARLQFEKEWSETIKKQGKDLTEADFKEAGILRKEVKQKTVQNEQVLADLRRQLKKDEVTVSTFKDKIASFESAKENHDSQIAAIQARLAKAKENEVQLNGELERKQKMYHALHSEQTRIRNAREELREKQVRALKALGEAEESLGQRRKDKVLKELVTEFKKMFVGVRGRVGDLCKPKMKKYEEAVATALGGHYDSIIVETNAVALDCIEYLKEKHISPKIFIPLDHIKVDSPNSAIKGISGARLTIETIDYDPAIERAILYACENSVVTDTLDIAKDIVYGQKIQVKAVTLEGHVINKTGTMTMGRLKEPKRKFQMDNTDGLKAELAKLDESMRKLPDASQRDVEGSELQREIEKLKQDLAWSRNEQGDLQRNLSSKQRELEDAERQLDEYEPKLEEQEAELQKTRTQVSKFENAILEVEEKVFAGFCKRLGYANYRAYDAQQGTLNQQALDQRQRFDVQKSKLEANLTWSSTQLKGSEKRLQNLEQEARRHEEEVEHYEQERSTIEEELAQIEAGIEALDEKLNDLREVQAEKAAKVLEAKQDMQKRRKEIETREREIQLLEAEIKNYYSQKFSLLRRCKLEQLQIPLAEGSLEDIPNENVLLEQDGDAMDVDGEDGQGLLDAVLDDYGIEIDFDKLDDDLKQRDGDEIEKQLDERIGSLNAELEKLNPNMRAMERLENVKARLEATEQEYEDSRAQLRAAKEAFEKIKKKRFDLFDKAFSHIAEQIVHVYRDLTRSDAYPLGGQAYLDKEENDTPYLHGVKYHAMPPLKRFRDMELLSGGEKTMAALALLFAIHSYQPSPFFVLDEVDAALDNANVDKIKKYIREHAGPGMQFIVISLKTGLFQDSESLVGVYRDQDVNSSKTLTLDLRKYV</sequence>